<dbReference type="SUPFAM" id="SSF52129">
    <property type="entry name" value="Caspase-like"/>
    <property type="match status" value="1"/>
</dbReference>
<dbReference type="AlphaFoldDB" id="S8C800"/>
<dbReference type="InterPro" id="IPR029030">
    <property type="entry name" value="Caspase-like_dom_sf"/>
</dbReference>
<comment type="similarity">
    <text evidence="1">Belongs to the peptidase C14B family.</text>
</comment>
<evidence type="ECO:0000256" key="1">
    <source>
        <dbReference type="ARBA" id="ARBA00009005"/>
    </source>
</evidence>
<accession>S8C800</accession>
<reference evidence="3 4" key="1">
    <citation type="journal article" date="2013" name="BMC Genomics">
        <title>The miniature genome of a carnivorous plant Genlisea aurea contains a low number of genes and short non-coding sequences.</title>
        <authorList>
            <person name="Leushkin E.V."/>
            <person name="Sutormin R.A."/>
            <person name="Nabieva E.R."/>
            <person name="Penin A.A."/>
            <person name="Kondrashov A.S."/>
            <person name="Logacheva M.D."/>
        </authorList>
    </citation>
    <scope>NUCLEOTIDE SEQUENCE [LARGE SCALE GENOMIC DNA]</scope>
</reference>
<dbReference type="Gene3D" id="3.40.50.12660">
    <property type="match status" value="1"/>
</dbReference>
<name>S8C800_9LAMI</name>
<evidence type="ECO:0000313" key="3">
    <source>
        <dbReference type="EMBL" id="EPS62954.1"/>
    </source>
</evidence>
<dbReference type="PANTHER" id="PTHR48104:SF2">
    <property type="entry name" value="METACASPASE-1-LIKE ISOFORM X1"/>
    <property type="match status" value="1"/>
</dbReference>
<comment type="caution">
    <text evidence="3">The sequence shown here is derived from an EMBL/GenBank/DDBJ whole genome shotgun (WGS) entry which is preliminary data.</text>
</comment>
<feature type="non-terminal residue" evidence="3">
    <location>
        <position position="235"/>
    </location>
</feature>
<dbReference type="InterPro" id="IPR050452">
    <property type="entry name" value="Metacaspase"/>
</dbReference>
<organism evidence="3 4">
    <name type="scientific">Genlisea aurea</name>
    <dbReference type="NCBI Taxonomy" id="192259"/>
    <lineage>
        <taxon>Eukaryota</taxon>
        <taxon>Viridiplantae</taxon>
        <taxon>Streptophyta</taxon>
        <taxon>Embryophyta</taxon>
        <taxon>Tracheophyta</taxon>
        <taxon>Spermatophyta</taxon>
        <taxon>Magnoliopsida</taxon>
        <taxon>eudicotyledons</taxon>
        <taxon>Gunneridae</taxon>
        <taxon>Pentapetalae</taxon>
        <taxon>asterids</taxon>
        <taxon>lamiids</taxon>
        <taxon>Lamiales</taxon>
        <taxon>Lentibulariaceae</taxon>
        <taxon>Genlisea</taxon>
    </lineage>
</organism>
<gene>
    <name evidence="3" type="ORF">M569_11836</name>
</gene>
<evidence type="ECO:0000259" key="2">
    <source>
        <dbReference type="Pfam" id="PF00656"/>
    </source>
</evidence>
<dbReference type="GO" id="GO:0006508">
    <property type="term" value="P:proteolysis"/>
    <property type="evidence" value="ECO:0007669"/>
    <property type="project" value="InterPro"/>
</dbReference>
<protein>
    <recommendedName>
        <fullName evidence="2">Peptidase C14 caspase domain-containing protein</fullName>
    </recommendedName>
</protein>
<dbReference type="GO" id="GO:0005737">
    <property type="term" value="C:cytoplasm"/>
    <property type="evidence" value="ECO:0007669"/>
    <property type="project" value="TreeGrafter"/>
</dbReference>
<dbReference type="GO" id="GO:0004197">
    <property type="term" value="F:cysteine-type endopeptidase activity"/>
    <property type="evidence" value="ECO:0007669"/>
    <property type="project" value="InterPro"/>
</dbReference>
<proteinExistence type="inferred from homology"/>
<dbReference type="EMBL" id="AUSU01005789">
    <property type="protein sequence ID" value="EPS62954.1"/>
    <property type="molecule type" value="Genomic_DNA"/>
</dbReference>
<dbReference type="OrthoDB" id="3223806at2759"/>
<dbReference type="InterPro" id="IPR011600">
    <property type="entry name" value="Pept_C14_caspase"/>
</dbReference>
<feature type="domain" description="Peptidase C14 caspase" evidence="2">
    <location>
        <begin position="6"/>
        <end position="234"/>
    </location>
</feature>
<sequence>PAAQQRAFLCCISYKNRKRWELKGSFKDLKNMTDLLLQQFGFSPDSLLILADKEPYPPPTRKNIEEGFKWLVKDIQSGASLVFYYSGHGRRQQSFRGDERDGFDEAICPLDFQANGVIFDNYINANIVRPLTTGVTLHAFIDCCYSGTILDLSHVYNANTRKWEDNRALTDEFKGTSGGRAICISACQDNQLAADTSRLSGDENDTNGAMTWSFIKAIKDNRKITYSGILNSMQE</sequence>
<evidence type="ECO:0000313" key="4">
    <source>
        <dbReference type="Proteomes" id="UP000015453"/>
    </source>
</evidence>
<keyword evidence="4" id="KW-1185">Reference proteome</keyword>
<feature type="non-terminal residue" evidence="3">
    <location>
        <position position="1"/>
    </location>
</feature>
<dbReference type="Pfam" id="PF00656">
    <property type="entry name" value="Peptidase_C14"/>
    <property type="match status" value="1"/>
</dbReference>
<dbReference type="Proteomes" id="UP000015453">
    <property type="component" value="Unassembled WGS sequence"/>
</dbReference>
<dbReference type="PANTHER" id="PTHR48104">
    <property type="entry name" value="METACASPASE-4"/>
    <property type="match status" value="1"/>
</dbReference>